<evidence type="ECO:0000313" key="3">
    <source>
        <dbReference type="Proteomes" id="UP001562425"/>
    </source>
</evidence>
<reference evidence="2 3" key="1">
    <citation type="submission" date="2024-05" db="EMBL/GenBank/DDBJ databases">
        <title>Culex pipiens pipiens assembly and annotation.</title>
        <authorList>
            <person name="Alout H."/>
            <person name="Durand T."/>
        </authorList>
    </citation>
    <scope>NUCLEOTIDE SEQUENCE [LARGE SCALE GENOMIC DNA]</scope>
    <source>
        <strain evidence="2">HA-2024</strain>
        <tissue evidence="2">Whole body</tissue>
    </source>
</reference>
<sequence length="105" mass="11958">MFVIFGEAMDVLERRLVGRADFGPVRSKTGGEIPHGRDCRDGEAPWGRDVDDEMGQDRGKVKVVEKVNIRFKNNLCKICSFMCIQYDRSGDIPNMRELHESTAPR</sequence>
<protein>
    <submittedName>
        <fullName evidence="2">Uncharacterized protein</fullName>
    </submittedName>
</protein>
<evidence type="ECO:0000313" key="2">
    <source>
        <dbReference type="EMBL" id="KAL1396150.1"/>
    </source>
</evidence>
<feature type="non-terminal residue" evidence="2">
    <location>
        <position position="105"/>
    </location>
</feature>
<evidence type="ECO:0000256" key="1">
    <source>
        <dbReference type="SAM" id="MobiDB-lite"/>
    </source>
</evidence>
<gene>
    <name evidence="2" type="ORF">pipiens_000284</name>
</gene>
<dbReference type="AlphaFoldDB" id="A0ABD1D956"/>
<comment type="caution">
    <text evidence="2">The sequence shown here is derived from an EMBL/GenBank/DDBJ whole genome shotgun (WGS) entry which is preliminary data.</text>
</comment>
<organism evidence="2 3">
    <name type="scientific">Culex pipiens pipiens</name>
    <name type="common">Northern house mosquito</name>
    <dbReference type="NCBI Taxonomy" id="38569"/>
    <lineage>
        <taxon>Eukaryota</taxon>
        <taxon>Metazoa</taxon>
        <taxon>Ecdysozoa</taxon>
        <taxon>Arthropoda</taxon>
        <taxon>Hexapoda</taxon>
        <taxon>Insecta</taxon>
        <taxon>Pterygota</taxon>
        <taxon>Neoptera</taxon>
        <taxon>Endopterygota</taxon>
        <taxon>Diptera</taxon>
        <taxon>Nematocera</taxon>
        <taxon>Culicoidea</taxon>
        <taxon>Culicidae</taxon>
        <taxon>Culicinae</taxon>
        <taxon>Culicini</taxon>
        <taxon>Culex</taxon>
        <taxon>Culex</taxon>
    </lineage>
</organism>
<dbReference type="Proteomes" id="UP001562425">
    <property type="component" value="Unassembled WGS sequence"/>
</dbReference>
<dbReference type="EMBL" id="JBEHCU010006815">
    <property type="protein sequence ID" value="KAL1396150.1"/>
    <property type="molecule type" value="Genomic_DNA"/>
</dbReference>
<name>A0ABD1D956_CULPP</name>
<feature type="compositionally biased region" description="Basic and acidic residues" evidence="1">
    <location>
        <begin position="34"/>
        <end position="53"/>
    </location>
</feature>
<accession>A0ABD1D956</accession>
<proteinExistence type="predicted"/>
<keyword evidence="3" id="KW-1185">Reference proteome</keyword>
<feature type="region of interest" description="Disordered" evidence="1">
    <location>
        <begin position="27"/>
        <end position="53"/>
    </location>
</feature>